<dbReference type="EMBL" id="CAUYUJ010003446">
    <property type="protein sequence ID" value="CAK0805376.1"/>
    <property type="molecule type" value="Genomic_DNA"/>
</dbReference>
<name>A0ABN9QP89_9DINO</name>
<evidence type="ECO:0000313" key="3">
    <source>
        <dbReference type="Proteomes" id="UP001189429"/>
    </source>
</evidence>
<evidence type="ECO:0000313" key="2">
    <source>
        <dbReference type="EMBL" id="CAK0805376.1"/>
    </source>
</evidence>
<reference evidence="2" key="1">
    <citation type="submission" date="2023-10" db="EMBL/GenBank/DDBJ databases">
        <authorList>
            <person name="Chen Y."/>
            <person name="Shah S."/>
            <person name="Dougan E. K."/>
            <person name="Thang M."/>
            <person name="Chan C."/>
        </authorList>
    </citation>
    <scope>NUCLEOTIDE SEQUENCE [LARGE SCALE GENOMIC DNA]</scope>
</reference>
<protein>
    <recommendedName>
        <fullName evidence="4">Wingless</fullName>
    </recommendedName>
</protein>
<feature type="compositionally biased region" description="Basic and acidic residues" evidence="1">
    <location>
        <begin position="71"/>
        <end position="81"/>
    </location>
</feature>
<feature type="compositionally biased region" description="Basic and acidic residues" evidence="1">
    <location>
        <begin position="22"/>
        <end position="40"/>
    </location>
</feature>
<feature type="non-terminal residue" evidence="2">
    <location>
        <position position="145"/>
    </location>
</feature>
<gene>
    <name evidence="2" type="ORF">PCOR1329_LOCUS11893</name>
</gene>
<feature type="region of interest" description="Disordered" evidence="1">
    <location>
        <begin position="1"/>
        <end position="95"/>
    </location>
</feature>
<dbReference type="Proteomes" id="UP001189429">
    <property type="component" value="Unassembled WGS sequence"/>
</dbReference>
<keyword evidence="3" id="KW-1185">Reference proteome</keyword>
<sequence>PPAREEEPQPPQPSHGSVRGRGPGDGERRRQREGPAEHSLRGAVLQDQDLRLLAEEPVHPRPGLQVRARRPRDVIDARPQEHVSLPLDDNQGQLHGRRVSLRPQPRGAEGDGQVLQDHHVQLLIQRQVLAGGAVPPRARRERAAA</sequence>
<feature type="non-terminal residue" evidence="2">
    <location>
        <position position="1"/>
    </location>
</feature>
<comment type="caution">
    <text evidence="2">The sequence shown here is derived from an EMBL/GenBank/DDBJ whole genome shotgun (WGS) entry which is preliminary data.</text>
</comment>
<evidence type="ECO:0008006" key="4">
    <source>
        <dbReference type="Google" id="ProtNLM"/>
    </source>
</evidence>
<proteinExistence type="predicted"/>
<organism evidence="2 3">
    <name type="scientific">Prorocentrum cordatum</name>
    <dbReference type="NCBI Taxonomy" id="2364126"/>
    <lineage>
        <taxon>Eukaryota</taxon>
        <taxon>Sar</taxon>
        <taxon>Alveolata</taxon>
        <taxon>Dinophyceae</taxon>
        <taxon>Prorocentrales</taxon>
        <taxon>Prorocentraceae</taxon>
        <taxon>Prorocentrum</taxon>
    </lineage>
</organism>
<evidence type="ECO:0000256" key="1">
    <source>
        <dbReference type="SAM" id="MobiDB-lite"/>
    </source>
</evidence>
<accession>A0ABN9QP89</accession>
<feature type="compositionally biased region" description="Basic and acidic residues" evidence="1">
    <location>
        <begin position="48"/>
        <end position="59"/>
    </location>
</feature>